<dbReference type="InterPro" id="IPR006026">
    <property type="entry name" value="Peptidase_Metallo"/>
</dbReference>
<feature type="disulfide bond" evidence="8">
    <location>
        <begin position="178"/>
        <end position="200"/>
    </location>
</feature>
<feature type="binding site" evidence="8">
    <location>
        <position position="475"/>
    </location>
    <ligand>
        <name>Zn(2+)</name>
        <dbReference type="ChEBI" id="CHEBI:29105"/>
        <note>catalytic</note>
    </ligand>
</feature>
<evidence type="ECO:0000256" key="5">
    <source>
        <dbReference type="ARBA" id="ARBA00022833"/>
    </source>
</evidence>
<keyword evidence="6 8" id="KW-0482">Metalloprotease</keyword>
<proteinExistence type="predicted"/>
<dbReference type="FunFam" id="3.40.390.10:FF:000028">
    <property type="entry name" value="Zinc metalloproteinase"/>
    <property type="match status" value="1"/>
</dbReference>
<evidence type="ECO:0000256" key="1">
    <source>
        <dbReference type="ARBA" id="ARBA00022536"/>
    </source>
</evidence>
<dbReference type="SMART" id="SM00235">
    <property type="entry name" value="ZnMc"/>
    <property type="match status" value="2"/>
</dbReference>
<keyword evidence="4 8" id="KW-0378">Hydrolase</keyword>
<dbReference type="InterPro" id="IPR001506">
    <property type="entry name" value="Peptidase_M12A"/>
</dbReference>
<dbReference type="CDD" id="cd04280">
    <property type="entry name" value="ZnMc_astacin_like"/>
    <property type="match status" value="2"/>
</dbReference>
<dbReference type="Proteomes" id="UP001152795">
    <property type="component" value="Unassembled WGS sequence"/>
</dbReference>
<evidence type="ECO:0000256" key="9">
    <source>
        <dbReference type="RuleBase" id="RU361183"/>
    </source>
</evidence>
<dbReference type="Pfam" id="PF01400">
    <property type="entry name" value="Astacin"/>
    <property type="match status" value="2"/>
</dbReference>
<evidence type="ECO:0000256" key="8">
    <source>
        <dbReference type="PROSITE-ProRule" id="PRU01211"/>
    </source>
</evidence>
<dbReference type="GO" id="GO:0018996">
    <property type="term" value="P:molting cycle, collagen and cuticulin-based cuticle"/>
    <property type="evidence" value="ECO:0007669"/>
    <property type="project" value="UniProtKB-ARBA"/>
</dbReference>
<dbReference type="PRINTS" id="PR00480">
    <property type="entry name" value="ASTACIN"/>
</dbReference>
<evidence type="ECO:0000313" key="10">
    <source>
        <dbReference type="EMBL" id="CAB4004469.1"/>
    </source>
</evidence>
<dbReference type="PROSITE" id="PS51864">
    <property type="entry name" value="ASTACIN"/>
    <property type="match status" value="2"/>
</dbReference>
<keyword evidence="1" id="KW-0245">EGF-like domain</keyword>
<dbReference type="SUPFAM" id="SSF55486">
    <property type="entry name" value="Metalloproteases ('zincins'), catalytic domain"/>
    <property type="match status" value="2"/>
</dbReference>
<comment type="cofactor">
    <cofactor evidence="8 9">
        <name>Zn(2+)</name>
        <dbReference type="ChEBI" id="CHEBI:29105"/>
    </cofactor>
    <text evidence="8 9">Binds 1 zinc ion per subunit.</text>
</comment>
<keyword evidence="2 8" id="KW-0645">Protease</keyword>
<dbReference type="PANTHER" id="PTHR10127">
    <property type="entry name" value="DISCOIDIN, CUB, EGF, LAMININ , AND ZINC METALLOPROTEASE DOMAIN CONTAINING"/>
    <property type="match status" value="1"/>
</dbReference>
<feature type="chain" id="PRO_5040558233" description="Metalloendopeptidase" evidence="9">
    <location>
        <begin position="19"/>
        <end position="597"/>
    </location>
</feature>
<feature type="binding site" evidence="8">
    <location>
        <position position="485"/>
    </location>
    <ligand>
        <name>Zn(2+)</name>
        <dbReference type="ChEBI" id="CHEBI:29105"/>
        <note>catalytic</note>
    </ligand>
</feature>
<comment type="caution">
    <text evidence="8">Lacks conserved residue(s) required for the propagation of feature annotation.</text>
</comment>
<evidence type="ECO:0000256" key="4">
    <source>
        <dbReference type="ARBA" id="ARBA00022801"/>
    </source>
</evidence>
<feature type="active site" evidence="8">
    <location>
        <position position="208"/>
    </location>
</feature>
<evidence type="ECO:0000256" key="7">
    <source>
        <dbReference type="ARBA" id="ARBA00023157"/>
    </source>
</evidence>
<feature type="binding site" evidence="8">
    <location>
        <position position="207"/>
    </location>
    <ligand>
        <name>Zn(2+)</name>
        <dbReference type="ChEBI" id="CHEBI:29105"/>
        <note>catalytic</note>
    </ligand>
</feature>
<accession>A0A7D9E8K5</accession>
<reference evidence="10" key="1">
    <citation type="submission" date="2020-04" db="EMBL/GenBank/DDBJ databases">
        <authorList>
            <person name="Alioto T."/>
            <person name="Alioto T."/>
            <person name="Gomez Garrido J."/>
        </authorList>
    </citation>
    <scope>NUCLEOTIDE SEQUENCE</scope>
    <source>
        <strain evidence="10">A484AB</strain>
    </source>
</reference>
<keyword evidence="9" id="KW-0732">Signal</keyword>
<organism evidence="10 11">
    <name type="scientific">Paramuricea clavata</name>
    <name type="common">Red gorgonian</name>
    <name type="synonym">Violescent sea-whip</name>
    <dbReference type="NCBI Taxonomy" id="317549"/>
    <lineage>
        <taxon>Eukaryota</taxon>
        <taxon>Metazoa</taxon>
        <taxon>Cnidaria</taxon>
        <taxon>Anthozoa</taxon>
        <taxon>Octocorallia</taxon>
        <taxon>Malacalcyonacea</taxon>
        <taxon>Plexauridae</taxon>
        <taxon>Paramuricea</taxon>
    </lineage>
</organism>
<keyword evidence="3 8" id="KW-0479">Metal-binding</keyword>
<keyword evidence="5 8" id="KW-0862">Zinc</keyword>
<dbReference type="Gene3D" id="3.40.390.10">
    <property type="entry name" value="Collagenase (Catalytic Domain)"/>
    <property type="match status" value="2"/>
</dbReference>
<dbReference type="GO" id="GO:0006508">
    <property type="term" value="P:proteolysis"/>
    <property type="evidence" value="ECO:0007669"/>
    <property type="project" value="UniProtKB-KW"/>
</dbReference>
<dbReference type="PANTHER" id="PTHR10127:SF861">
    <property type="entry name" value="DORSAL-VENTRAL PATTERNING PROTEIN TOLLOID-RELATED"/>
    <property type="match status" value="1"/>
</dbReference>
<dbReference type="EC" id="3.4.24.-" evidence="9"/>
<gene>
    <name evidence="10" type="ORF">PACLA_8A027400</name>
</gene>
<dbReference type="GO" id="GO:0008270">
    <property type="term" value="F:zinc ion binding"/>
    <property type="evidence" value="ECO:0007669"/>
    <property type="project" value="UniProtKB-UniRule"/>
</dbReference>
<dbReference type="EMBL" id="CACRXK020004917">
    <property type="protein sequence ID" value="CAB4004469.1"/>
    <property type="molecule type" value="Genomic_DNA"/>
</dbReference>
<evidence type="ECO:0000256" key="6">
    <source>
        <dbReference type="ARBA" id="ARBA00023049"/>
    </source>
</evidence>
<dbReference type="InterPro" id="IPR034035">
    <property type="entry name" value="Astacin-like_dom"/>
</dbReference>
<protein>
    <recommendedName>
        <fullName evidence="9">Metalloendopeptidase</fullName>
        <ecNumber evidence="9">3.4.24.-</ecNumber>
    </recommendedName>
</protein>
<dbReference type="AlphaFoldDB" id="A0A7D9E8K5"/>
<keyword evidence="11" id="KW-1185">Reference proteome</keyword>
<keyword evidence="7 8" id="KW-1015">Disulfide bond</keyword>
<evidence type="ECO:0000256" key="3">
    <source>
        <dbReference type="ARBA" id="ARBA00022723"/>
    </source>
</evidence>
<name>A0A7D9E8K5_PARCT</name>
<feature type="binding site" evidence="8">
    <location>
        <position position="217"/>
    </location>
    <ligand>
        <name>Zn(2+)</name>
        <dbReference type="ChEBI" id="CHEBI:29105"/>
        <note>catalytic</note>
    </ligand>
</feature>
<dbReference type="OrthoDB" id="291007at2759"/>
<evidence type="ECO:0000256" key="2">
    <source>
        <dbReference type="ARBA" id="ARBA00022670"/>
    </source>
</evidence>
<evidence type="ECO:0000313" key="11">
    <source>
        <dbReference type="Proteomes" id="UP001152795"/>
    </source>
</evidence>
<feature type="binding site" evidence="8">
    <location>
        <position position="479"/>
    </location>
    <ligand>
        <name>Zn(2+)</name>
        <dbReference type="ChEBI" id="CHEBI:29105"/>
        <note>catalytic</note>
    </ligand>
</feature>
<feature type="binding site" evidence="8">
    <location>
        <position position="211"/>
    </location>
    <ligand>
        <name>Zn(2+)</name>
        <dbReference type="ChEBI" id="CHEBI:29105"/>
        <note>catalytic</note>
    </ligand>
</feature>
<sequence length="597" mass="68488">MKAFYLFVLLPLVTQTQGGKLMEKLFACKAKSHKNLAPLKRSTISTEKMEVQEMYGHSNMHMDEKTKLRETVAKAEANLKTHYFQGDMMLTGHQQKVLNNAFKYASKRNDIENRAMIKDIARLWSDGKIPFAYAADIDAEGKSVADSAMKHWMQHTCVKFTERTNEKDFVEFQFADACASRVGRLGGKQEILIGSAQAKCKVGNLIHELGHTLGFFHEHSRPDRDQFVKVAFELVKPGFEINFKKLPADWIDSRDVAYDYGSIMHYPRTIFGKSPWDETVIPLDAAAQVGQRIKLSDPDILQAKKLYRCPGLVSYDLHHKRQMGATNEKKQMLQENEDLAKAEENLNSNFFEGDILTTPEQMKGINRLLFHYHDTTNSVDRPDVRGLVKDVRKTWPNGIVYYKISNLLGPDRKRLIKKAIKHWKRRTCLKFKKRTNENDYIRFQFGFGCASYVGRIGGRQKLVVGQQCRLGNIIHEVGHAIGFFHEMARPDRDEFVKIVWKNIIPSRRRNFLKFTTKTIDSRNVPYDYNSIMHYSRLHFTKNRISETVVPTKDSSAQIGQRLGLSVLDVKQAKLLYNCGTGQGQNTMIPDGNMDAAH</sequence>
<dbReference type="InterPro" id="IPR024079">
    <property type="entry name" value="MetalloPept_cat_dom_sf"/>
</dbReference>
<dbReference type="GO" id="GO:0004222">
    <property type="term" value="F:metalloendopeptidase activity"/>
    <property type="evidence" value="ECO:0007669"/>
    <property type="project" value="UniProtKB-UniRule"/>
</dbReference>
<feature type="active site" evidence="8">
    <location>
        <position position="476"/>
    </location>
</feature>
<feature type="signal peptide" evidence="9">
    <location>
        <begin position="1"/>
        <end position="18"/>
    </location>
</feature>
<comment type="caution">
    <text evidence="10">The sequence shown here is derived from an EMBL/GenBank/DDBJ whole genome shotgun (WGS) entry which is preliminary data.</text>
</comment>